<accession>A0A2N9LTQ5</accession>
<gene>
    <name evidence="1" type="ORF">SBA5_550030</name>
</gene>
<protein>
    <submittedName>
        <fullName evidence="1">Uncharacterized protein</fullName>
    </submittedName>
</protein>
<proteinExistence type="predicted"/>
<dbReference type="AlphaFoldDB" id="A0A2N9LTQ5"/>
<name>A0A2N9LTQ5_9BACT</name>
<dbReference type="EMBL" id="OKRB01000114">
    <property type="protein sequence ID" value="SPE26607.1"/>
    <property type="molecule type" value="Genomic_DNA"/>
</dbReference>
<sequence>MGLAGIETPDLAGIGSQYNIRSNNYLMDAKELALDSGSRVPWFGVSGLLIAARSRSRNWEPHRSVSPGCQRGSNEIVLACKGGSG</sequence>
<organism evidence="1 2">
    <name type="scientific">Candidatus Sulfuritelmatomonas gaucii</name>
    <dbReference type="NCBI Taxonomy" id="2043161"/>
    <lineage>
        <taxon>Bacteria</taxon>
        <taxon>Pseudomonadati</taxon>
        <taxon>Acidobacteriota</taxon>
        <taxon>Terriglobia</taxon>
        <taxon>Terriglobales</taxon>
        <taxon>Acidobacteriaceae</taxon>
        <taxon>Candidatus Sulfuritelmatomonas</taxon>
    </lineage>
</organism>
<evidence type="ECO:0000313" key="2">
    <source>
        <dbReference type="Proteomes" id="UP000239735"/>
    </source>
</evidence>
<reference evidence="2" key="1">
    <citation type="submission" date="2018-02" db="EMBL/GenBank/DDBJ databases">
        <authorList>
            <person name="Hausmann B."/>
        </authorList>
    </citation>
    <scope>NUCLEOTIDE SEQUENCE [LARGE SCALE GENOMIC DNA]</scope>
    <source>
        <strain evidence="2">Peat soil MAG SbA5</strain>
    </source>
</reference>
<evidence type="ECO:0000313" key="1">
    <source>
        <dbReference type="EMBL" id="SPE26607.1"/>
    </source>
</evidence>
<dbReference type="Proteomes" id="UP000239735">
    <property type="component" value="Unassembled WGS sequence"/>
</dbReference>